<feature type="domain" description="MobA-like NTP transferase" evidence="19">
    <location>
        <begin position="26"/>
        <end position="168"/>
    </location>
</feature>
<dbReference type="GO" id="GO:0000287">
    <property type="term" value="F:magnesium ion binding"/>
    <property type="evidence" value="ECO:0007669"/>
    <property type="project" value="UniProtKB-UniRule"/>
</dbReference>
<evidence type="ECO:0000256" key="1">
    <source>
        <dbReference type="ARBA" id="ARBA00007707"/>
    </source>
</evidence>
<dbReference type="OrthoDB" id="9775031at2"/>
<feature type="binding site" evidence="17">
    <location>
        <position position="432"/>
    </location>
    <ligand>
        <name>acetyl-CoA</name>
        <dbReference type="ChEBI" id="CHEBI:57288"/>
    </ligand>
</feature>
<evidence type="ECO:0000256" key="7">
    <source>
        <dbReference type="ARBA" id="ARBA00022737"/>
    </source>
</evidence>
<evidence type="ECO:0000256" key="2">
    <source>
        <dbReference type="ARBA" id="ARBA00007947"/>
    </source>
</evidence>
<keyword evidence="4 17" id="KW-0808">Transferase</keyword>
<evidence type="ECO:0000256" key="3">
    <source>
        <dbReference type="ARBA" id="ARBA00022490"/>
    </source>
</evidence>
<evidence type="ECO:0000256" key="9">
    <source>
        <dbReference type="ARBA" id="ARBA00022960"/>
    </source>
</evidence>
<dbReference type="GO" id="GO:0016020">
    <property type="term" value="C:membrane"/>
    <property type="evidence" value="ECO:0007669"/>
    <property type="project" value="GOC"/>
</dbReference>
<feature type="binding site" evidence="17">
    <location>
        <position position="378"/>
    </location>
    <ligand>
        <name>UDP-N-acetyl-alpha-D-glucosamine</name>
        <dbReference type="ChEBI" id="CHEBI:57705"/>
    </ligand>
</feature>
<dbReference type="SUPFAM" id="SSF51161">
    <property type="entry name" value="Trimeric LpxA-like enzymes"/>
    <property type="match status" value="1"/>
</dbReference>
<feature type="active site" description="Proton acceptor" evidence="17">
    <location>
        <position position="390"/>
    </location>
</feature>
<dbReference type="STRING" id="1451189.CFAL_08405"/>
<dbReference type="PANTHER" id="PTHR43584:SF3">
    <property type="entry name" value="BIFUNCTIONAL PROTEIN GLMU"/>
    <property type="match status" value="1"/>
</dbReference>
<feature type="binding site" evidence="17">
    <location>
        <position position="182"/>
    </location>
    <ligand>
        <name>UDP-N-acetyl-alpha-D-glucosamine</name>
        <dbReference type="ChEBI" id="CHEBI:57705"/>
    </ligand>
</feature>
<dbReference type="GO" id="GO:0019134">
    <property type="term" value="F:glucosamine-1-phosphate N-acetyltransferase activity"/>
    <property type="evidence" value="ECO:0007669"/>
    <property type="project" value="UniProtKB-UniRule"/>
</dbReference>
<evidence type="ECO:0000256" key="6">
    <source>
        <dbReference type="ARBA" id="ARBA00022723"/>
    </source>
</evidence>
<dbReference type="InterPro" id="IPR050065">
    <property type="entry name" value="GlmU-like"/>
</dbReference>
<dbReference type="CDD" id="cd03353">
    <property type="entry name" value="LbH_GlmU_C"/>
    <property type="match status" value="1"/>
</dbReference>
<keyword evidence="13 17" id="KW-0961">Cell wall biogenesis/degradation</keyword>
<keyword evidence="8 17" id="KW-0460">Magnesium</keyword>
<evidence type="ECO:0000256" key="16">
    <source>
        <dbReference type="ARBA" id="ARBA00049628"/>
    </source>
</evidence>
<evidence type="ECO:0000256" key="5">
    <source>
        <dbReference type="ARBA" id="ARBA00022695"/>
    </source>
</evidence>
<keyword evidence="6 17" id="KW-0479">Metal-binding</keyword>
<comment type="subcellular location">
    <subcellularLocation>
        <location evidence="17">Cytoplasm</location>
    </subcellularLocation>
</comment>
<feature type="binding site" evidence="17">
    <location>
        <position position="100"/>
    </location>
    <ligand>
        <name>UDP-N-acetyl-alpha-D-glucosamine</name>
        <dbReference type="ChEBI" id="CHEBI:57705"/>
    </ligand>
</feature>
<keyword evidence="3 17" id="KW-0963">Cytoplasm</keyword>
<sequence>MTTTDDTARQPNDNSSLPSSAAHTAVIVLAAGAGTRMKSKTQKTLHAIGGRTLLSHSLHAAAGVNPDHIVAVIGHGREQVGPAVDGVAGELDRPIATAVQEEQNGTGHAVQCGMAELDGFEGTVIVTNADVPLLTSATLDRLITAHTEVPTAVTVLSVQQDDPTGYGRILRSDDGEVTAIVEEKDASDEQRRITEVNSGVFAFDAAILRSALSGLNTNNAQGELYLTDVLSIARSEGHPVRAHMAEDARELAGVNDRVQLAAAGAELNRRTVEAAMRGGATIIDPRTTRIDVDVTIGQDVTILPGTQLLGRTSIADDATVGPDTTLTNVTVGEGSSVIRTHGIDAAIGANAEVGPFTYLRPGTVLGDEGKLGGFVETKKANIGRGSKVPHLTYVGDATIGEYSNIGASSVFVNYDGVNKHHTTVGSHVRTGSDTMFIAPVVVGDGAYSGAGTVLKDDVPPGALAVSGGHQRNIEGWVAKKRPGSAAAKAGEEAAQRVANGGSPTTTPQQREE</sequence>
<feature type="binding site" evidence="17">
    <location>
        <position position="130"/>
    </location>
    <ligand>
        <name>Mg(2+)</name>
        <dbReference type="ChEBI" id="CHEBI:18420"/>
    </ligand>
</feature>
<feature type="binding site" evidence="17">
    <location>
        <begin position="29"/>
        <end position="32"/>
    </location>
    <ligand>
        <name>UDP-N-acetyl-alpha-D-glucosamine</name>
        <dbReference type="ChEBI" id="CHEBI:57705"/>
    </ligand>
</feature>
<keyword evidence="7 17" id="KW-0677">Repeat</keyword>
<dbReference type="EC" id="2.3.1.157" evidence="17"/>
<reference evidence="20 21" key="1">
    <citation type="submission" date="2018-09" db="EMBL/GenBank/DDBJ databases">
        <title>Optimization and identification of Corynebacterium falsenii FN1-14 from fish paste.</title>
        <authorList>
            <person name="Daroonpunt R."/>
            <person name="Tanasupawat S."/>
        </authorList>
    </citation>
    <scope>NUCLEOTIDE SEQUENCE [LARGE SCALE GENOMIC DNA]</scope>
    <source>
        <strain evidence="20 21">FN1-14</strain>
    </source>
</reference>
<dbReference type="SUPFAM" id="SSF53448">
    <property type="entry name" value="Nucleotide-diphospho-sugar transferases"/>
    <property type="match status" value="1"/>
</dbReference>
<evidence type="ECO:0000256" key="12">
    <source>
        <dbReference type="ARBA" id="ARBA00023315"/>
    </source>
</evidence>
<evidence type="ECO:0000256" key="15">
    <source>
        <dbReference type="ARBA" id="ARBA00048493"/>
    </source>
</evidence>
<evidence type="ECO:0000256" key="10">
    <source>
        <dbReference type="ARBA" id="ARBA00022984"/>
    </source>
</evidence>
<feature type="region of interest" description="Disordered" evidence="18">
    <location>
        <begin position="1"/>
        <end position="20"/>
    </location>
</feature>
<gene>
    <name evidence="17 20" type="primary">glmU</name>
    <name evidence="20" type="ORF">D3M95_00100</name>
</gene>
<dbReference type="InterPro" id="IPR011004">
    <property type="entry name" value="Trimer_LpxA-like_sf"/>
</dbReference>
<keyword evidence="10 17" id="KW-0573">Peptidoglycan synthesis</keyword>
<feature type="binding site" evidence="17">
    <location>
        <position position="167"/>
    </location>
    <ligand>
        <name>UDP-N-acetyl-alpha-D-glucosamine</name>
        <dbReference type="ChEBI" id="CHEBI:57705"/>
    </ligand>
</feature>
<dbReference type="InterPro" id="IPR029044">
    <property type="entry name" value="Nucleotide-diphossugar_trans"/>
</dbReference>
<dbReference type="PANTHER" id="PTHR43584">
    <property type="entry name" value="NUCLEOTIDYL TRANSFERASE"/>
    <property type="match status" value="1"/>
</dbReference>
<dbReference type="InterPro" id="IPR025877">
    <property type="entry name" value="MobA-like_NTP_Trfase"/>
</dbReference>
<keyword evidence="21" id="KW-1185">Reference proteome</keyword>
<feature type="compositionally biased region" description="Polar residues" evidence="18">
    <location>
        <begin position="501"/>
        <end position="512"/>
    </location>
</feature>
<feature type="binding site" evidence="17">
    <location>
        <position position="197"/>
    </location>
    <ligand>
        <name>UDP-N-acetyl-alpha-D-glucosamine</name>
        <dbReference type="ChEBI" id="CHEBI:57705"/>
    </ligand>
</feature>
<dbReference type="Gene3D" id="3.90.550.10">
    <property type="entry name" value="Spore Coat Polysaccharide Biosynthesis Protein SpsA, Chain A"/>
    <property type="match status" value="1"/>
</dbReference>
<comment type="subunit">
    <text evidence="17">Homotrimer.</text>
</comment>
<feature type="binding site" evidence="17">
    <location>
        <begin position="105"/>
        <end position="106"/>
    </location>
    <ligand>
        <name>UDP-N-acetyl-alpha-D-glucosamine</name>
        <dbReference type="ChEBI" id="CHEBI:57705"/>
    </ligand>
</feature>
<keyword evidence="5 17" id="KW-0548">Nucleotidyltransferase</keyword>
<dbReference type="Pfam" id="PF12804">
    <property type="entry name" value="NTP_transf_3"/>
    <property type="match status" value="1"/>
</dbReference>
<dbReference type="NCBIfam" id="NF010932">
    <property type="entry name" value="PRK14352.1"/>
    <property type="match status" value="1"/>
</dbReference>
<feature type="binding site" evidence="17">
    <location>
        <position position="404"/>
    </location>
    <ligand>
        <name>UDP-N-acetyl-alpha-D-glucosamine</name>
        <dbReference type="ChEBI" id="CHEBI:57705"/>
    </ligand>
</feature>
<comment type="caution">
    <text evidence="20">The sequence shown here is derived from an EMBL/GenBank/DDBJ whole genome shotgun (WGS) entry which is preliminary data.</text>
</comment>
<feature type="binding site" evidence="17">
    <location>
        <position position="393"/>
    </location>
    <ligand>
        <name>UDP-N-acetyl-alpha-D-glucosamine</name>
        <dbReference type="ChEBI" id="CHEBI:57705"/>
    </ligand>
</feature>
<name>A0A418Q9J9_9CORY</name>
<dbReference type="GO" id="GO:0005737">
    <property type="term" value="C:cytoplasm"/>
    <property type="evidence" value="ECO:0007669"/>
    <property type="project" value="UniProtKB-SubCell"/>
</dbReference>
<comment type="pathway">
    <text evidence="17">Nucleotide-sugar biosynthesis; UDP-N-acetyl-alpha-D-glucosamine biosynthesis; N-acetyl-alpha-D-glucosamine 1-phosphate from alpha-D-glucosamine 6-phosphate (route II): step 2/2.</text>
</comment>
<feature type="binding site" evidence="17">
    <location>
        <position position="255"/>
    </location>
    <ligand>
        <name>UDP-N-acetyl-alpha-D-glucosamine</name>
        <dbReference type="ChEBI" id="CHEBI:57705"/>
    </ligand>
</feature>
<dbReference type="RefSeq" id="WP_119664044.1">
    <property type="nucleotide sequence ID" value="NZ_QXJK01000001.1"/>
</dbReference>
<feature type="binding site" evidence="17">
    <location>
        <begin position="413"/>
        <end position="414"/>
    </location>
    <ligand>
        <name>acetyl-CoA</name>
        <dbReference type="ChEBI" id="CHEBI:57288"/>
    </ligand>
</feature>
<dbReference type="GO" id="GO:0009245">
    <property type="term" value="P:lipid A biosynthetic process"/>
    <property type="evidence" value="ECO:0007669"/>
    <property type="project" value="UniProtKB-UniRule"/>
</dbReference>
<evidence type="ECO:0000256" key="18">
    <source>
        <dbReference type="SAM" id="MobiDB-lite"/>
    </source>
</evidence>
<evidence type="ECO:0000256" key="4">
    <source>
        <dbReference type="ARBA" id="ARBA00022679"/>
    </source>
</evidence>
<dbReference type="UniPathway" id="UPA00973"/>
<feature type="binding site" evidence="17">
    <location>
        <position position="255"/>
    </location>
    <ligand>
        <name>Mg(2+)</name>
        <dbReference type="ChEBI" id="CHEBI:18420"/>
    </ligand>
</feature>
<dbReference type="UniPathway" id="UPA00113">
    <property type="reaction ID" value="UER00532"/>
</dbReference>
<comment type="catalytic activity">
    <reaction evidence="14 17">
        <text>alpha-D-glucosamine 1-phosphate + acetyl-CoA = N-acetyl-alpha-D-glucosamine 1-phosphate + CoA + H(+)</text>
        <dbReference type="Rhea" id="RHEA:13725"/>
        <dbReference type="ChEBI" id="CHEBI:15378"/>
        <dbReference type="ChEBI" id="CHEBI:57287"/>
        <dbReference type="ChEBI" id="CHEBI:57288"/>
        <dbReference type="ChEBI" id="CHEBI:57776"/>
        <dbReference type="ChEBI" id="CHEBI:58516"/>
        <dbReference type="EC" id="2.3.1.157"/>
    </reaction>
</comment>
<keyword evidence="9 17" id="KW-0133">Cell shape</keyword>
<comment type="cofactor">
    <cofactor evidence="17">
        <name>Mg(2+)</name>
        <dbReference type="ChEBI" id="CHEBI:18420"/>
    </cofactor>
    <text evidence="17">Binds 1 Mg(2+) ion per subunit.</text>
</comment>
<dbReference type="EC" id="2.7.7.23" evidence="17"/>
<keyword evidence="11 17" id="KW-0511">Multifunctional enzyme</keyword>
<dbReference type="GO" id="GO:0008360">
    <property type="term" value="P:regulation of cell shape"/>
    <property type="evidence" value="ECO:0007669"/>
    <property type="project" value="UniProtKB-KW"/>
</dbReference>
<dbReference type="Gene3D" id="2.160.10.10">
    <property type="entry name" value="Hexapeptide repeat proteins"/>
    <property type="match status" value="1"/>
</dbReference>
<organism evidence="20 21">
    <name type="scientific">Corynebacterium falsenii</name>
    <dbReference type="NCBI Taxonomy" id="108486"/>
    <lineage>
        <taxon>Bacteria</taxon>
        <taxon>Bacillati</taxon>
        <taxon>Actinomycetota</taxon>
        <taxon>Actinomycetes</taxon>
        <taxon>Mycobacteriales</taxon>
        <taxon>Corynebacteriaceae</taxon>
        <taxon>Corynebacterium</taxon>
    </lineage>
</organism>
<feature type="binding site" evidence="17">
    <location>
        <position position="360"/>
    </location>
    <ligand>
        <name>UDP-N-acetyl-alpha-D-glucosamine</name>
        <dbReference type="ChEBI" id="CHEBI:57705"/>
    </ligand>
</feature>
<dbReference type="InterPro" id="IPR038009">
    <property type="entry name" value="GlmU_C_LbH"/>
</dbReference>
<dbReference type="EMBL" id="QXJK01000001">
    <property type="protein sequence ID" value="RIX36659.1"/>
    <property type="molecule type" value="Genomic_DNA"/>
</dbReference>
<dbReference type="GO" id="GO:0009252">
    <property type="term" value="P:peptidoglycan biosynthetic process"/>
    <property type="evidence" value="ECO:0007669"/>
    <property type="project" value="UniProtKB-UniRule"/>
</dbReference>
<comment type="similarity">
    <text evidence="2 17">In the N-terminal section; belongs to the N-acetylglucosamine-1-phosphate uridyltransferase family.</text>
</comment>
<feature type="binding site" evidence="17">
    <location>
        <position position="407"/>
    </location>
    <ligand>
        <name>acetyl-CoA</name>
        <dbReference type="ChEBI" id="CHEBI:57288"/>
    </ligand>
</feature>
<feature type="binding site" evidence="17">
    <location>
        <position position="450"/>
    </location>
    <ligand>
        <name>acetyl-CoA</name>
        <dbReference type="ChEBI" id="CHEBI:57288"/>
    </ligand>
</feature>
<accession>A0A418Q9J9</accession>
<comment type="caution">
    <text evidence="17">Lacks conserved residue(s) required for the propagation of feature annotation.</text>
</comment>
<evidence type="ECO:0000256" key="11">
    <source>
        <dbReference type="ARBA" id="ARBA00023268"/>
    </source>
</evidence>
<evidence type="ECO:0000256" key="13">
    <source>
        <dbReference type="ARBA" id="ARBA00023316"/>
    </source>
</evidence>
<comment type="function">
    <text evidence="16 17">Catalyzes the last two sequential reactions in the de novo biosynthetic pathway for UDP-N-acetylglucosamine (UDP-GlcNAc). The C-terminal domain catalyzes the transfer of acetyl group from acetyl coenzyme A to glucosamine-1-phosphate (GlcN-1-P) to produce N-acetylglucosamine-1-phosphate (GlcNAc-1-P), which is converted into UDP-GlcNAc by the transfer of uridine 5-monophosphate (from uridine 5-triphosphate), a reaction catalyzed by the N-terminal domain.</text>
</comment>
<feature type="region of interest" description="Disordered" evidence="18">
    <location>
        <begin position="480"/>
        <end position="512"/>
    </location>
</feature>
<dbReference type="GO" id="GO:0006048">
    <property type="term" value="P:UDP-N-acetylglucosamine biosynthetic process"/>
    <property type="evidence" value="ECO:0007669"/>
    <property type="project" value="UniProtKB-UniPathway"/>
</dbReference>
<feature type="region of interest" description="Linker" evidence="17">
    <location>
        <begin position="258"/>
        <end position="278"/>
    </location>
</feature>
<comment type="similarity">
    <text evidence="1 17">In the C-terminal section; belongs to the transferase hexapeptide repeat family.</text>
</comment>
<dbReference type="GO" id="GO:0071555">
    <property type="term" value="P:cell wall organization"/>
    <property type="evidence" value="ECO:0007669"/>
    <property type="project" value="UniProtKB-KW"/>
</dbReference>
<comment type="pathway">
    <text evidence="17">Nucleotide-sugar biosynthesis; UDP-N-acetyl-alpha-D-glucosamine biosynthesis; UDP-N-acetyl-alpha-D-glucosamine from N-acetyl-alpha-D-glucosamine 1-phosphate: step 1/1.</text>
</comment>
<evidence type="ECO:0000313" key="21">
    <source>
        <dbReference type="Proteomes" id="UP000285278"/>
    </source>
</evidence>
<dbReference type="AlphaFoldDB" id="A0A418Q9J9"/>
<dbReference type="InterPro" id="IPR005882">
    <property type="entry name" value="Bifunctional_GlmU"/>
</dbReference>
<evidence type="ECO:0000256" key="17">
    <source>
        <dbReference type="HAMAP-Rule" id="MF_01631"/>
    </source>
</evidence>
<dbReference type="Proteomes" id="UP000285278">
    <property type="component" value="Unassembled WGS sequence"/>
</dbReference>
<evidence type="ECO:0000313" key="20">
    <source>
        <dbReference type="EMBL" id="RIX36659.1"/>
    </source>
</evidence>
<dbReference type="GO" id="GO:0003977">
    <property type="term" value="F:UDP-N-acetylglucosamine diphosphorylase activity"/>
    <property type="evidence" value="ECO:0007669"/>
    <property type="project" value="UniProtKB-UniRule"/>
</dbReference>
<keyword evidence="12 17" id="KW-0012">Acyltransferase</keyword>
<dbReference type="GO" id="GO:0000902">
    <property type="term" value="P:cell morphogenesis"/>
    <property type="evidence" value="ECO:0007669"/>
    <property type="project" value="UniProtKB-UniRule"/>
</dbReference>
<dbReference type="NCBIfam" id="TIGR01173">
    <property type="entry name" value="glmU"/>
    <property type="match status" value="1"/>
</dbReference>
<feature type="region of interest" description="Pyrophosphorylase" evidence="17">
    <location>
        <begin position="1"/>
        <end position="257"/>
    </location>
</feature>
<comment type="catalytic activity">
    <reaction evidence="15 17">
        <text>N-acetyl-alpha-D-glucosamine 1-phosphate + UTP + H(+) = UDP-N-acetyl-alpha-D-glucosamine + diphosphate</text>
        <dbReference type="Rhea" id="RHEA:13509"/>
        <dbReference type="ChEBI" id="CHEBI:15378"/>
        <dbReference type="ChEBI" id="CHEBI:33019"/>
        <dbReference type="ChEBI" id="CHEBI:46398"/>
        <dbReference type="ChEBI" id="CHEBI:57705"/>
        <dbReference type="ChEBI" id="CHEBI:57776"/>
        <dbReference type="EC" id="2.7.7.23"/>
    </reaction>
</comment>
<evidence type="ECO:0000256" key="8">
    <source>
        <dbReference type="ARBA" id="ARBA00022842"/>
    </source>
</evidence>
<evidence type="ECO:0000256" key="14">
    <source>
        <dbReference type="ARBA" id="ARBA00048247"/>
    </source>
</evidence>
<dbReference type="CDD" id="cd02540">
    <property type="entry name" value="GT2_GlmU_N_bac"/>
    <property type="match status" value="1"/>
</dbReference>
<protein>
    <recommendedName>
        <fullName evidence="17">Bifunctional protein GlmU</fullName>
    </recommendedName>
    <domain>
        <recommendedName>
            <fullName evidence="17">UDP-N-acetylglucosamine pyrophosphorylase</fullName>
            <ecNumber evidence="17">2.7.7.23</ecNumber>
        </recommendedName>
        <alternativeName>
            <fullName evidence="17">N-acetylglucosamine-1-phosphate uridyltransferase</fullName>
        </alternativeName>
    </domain>
    <domain>
        <recommendedName>
            <fullName evidence="17">Glucosamine-1-phosphate N-acetyltransferase</fullName>
            <ecNumber evidence="17">2.3.1.157</ecNumber>
        </recommendedName>
    </domain>
</protein>
<feature type="region of interest" description="N-acetyltransferase" evidence="17">
    <location>
        <begin position="279"/>
        <end position="512"/>
    </location>
</feature>
<evidence type="ECO:0000259" key="19">
    <source>
        <dbReference type="Pfam" id="PF12804"/>
    </source>
</evidence>
<proteinExistence type="inferred from homology"/>
<dbReference type="HAMAP" id="MF_01631">
    <property type="entry name" value="GlmU"/>
    <property type="match status" value="1"/>
</dbReference>
<feature type="binding site" evidence="17">
    <location>
        <position position="43"/>
    </location>
    <ligand>
        <name>UDP-N-acetyl-alpha-D-glucosamine</name>
        <dbReference type="ChEBI" id="CHEBI:57705"/>
    </ligand>
</feature>
<comment type="pathway">
    <text evidence="17">Bacterial outer membrane biogenesis; LPS lipid A biosynthesis.</text>
</comment>